<sequence>MNDLIEKTLMAGIGALALSQKKAEELVGELQRQFNLSEEKGQELLDKIKETVSGQQQRLEEVAREELQKSVTRFGLVNREEFDQLVQRIEEMEKRLK</sequence>
<feature type="coiled-coil region" evidence="1">
    <location>
        <begin position="20"/>
        <end position="65"/>
    </location>
</feature>
<gene>
    <name evidence="2" type="ORF">A7E78_07015</name>
</gene>
<evidence type="ECO:0000256" key="1">
    <source>
        <dbReference type="SAM" id="Coils"/>
    </source>
</evidence>
<evidence type="ECO:0008006" key="4">
    <source>
        <dbReference type="Google" id="ProtNLM"/>
    </source>
</evidence>
<dbReference type="STRING" id="1842532.A7E78_07015"/>
<dbReference type="InterPro" id="IPR008769">
    <property type="entry name" value="PhaF_PhaI"/>
</dbReference>
<dbReference type="KEGG" id="pef:A7E78_07015"/>
<dbReference type="EMBL" id="CP015519">
    <property type="protein sequence ID" value="APG27609.1"/>
    <property type="molecule type" value="Genomic_DNA"/>
</dbReference>
<accession>A0A1L3GNU2</accession>
<keyword evidence="1" id="KW-0175">Coiled coil</keyword>
<keyword evidence="3" id="KW-1185">Reference proteome</keyword>
<dbReference type="Pfam" id="PF05597">
    <property type="entry name" value="Phasin"/>
    <property type="match status" value="1"/>
</dbReference>
<protein>
    <recommendedName>
        <fullName evidence="4">Phasin superfamily protein</fullName>
    </recommendedName>
</protein>
<dbReference type="Proteomes" id="UP000182517">
    <property type="component" value="Chromosome"/>
</dbReference>
<dbReference type="RefSeq" id="WP_072283574.1">
    <property type="nucleotide sequence ID" value="NZ_CP015519.1"/>
</dbReference>
<evidence type="ECO:0000313" key="2">
    <source>
        <dbReference type="EMBL" id="APG27609.1"/>
    </source>
</evidence>
<proteinExistence type="predicted"/>
<organism evidence="2 3">
    <name type="scientific">Syntrophotalea acetylenivorans</name>
    <dbReference type="NCBI Taxonomy" id="1842532"/>
    <lineage>
        <taxon>Bacteria</taxon>
        <taxon>Pseudomonadati</taxon>
        <taxon>Thermodesulfobacteriota</taxon>
        <taxon>Desulfuromonadia</taxon>
        <taxon>Desulfuromonadales</taxon>
        <taxon>Syntrophotaleaceae</taxon>
        <taxon>Syntrophotalea</taxon>
    </lineage>
</organism>
<evidence type="ECO:0000313" key="3">
    <source>
        <dbReference type="Proteomes" id="UP000182517"/>
    </source>
</evidence>
<reference evidence="2 3" key="1">
    <citation type="journal article" date="2017" name="Genome Announc.">
        <title>Complete Genome Sequences of Two Acetylene-Fermenting Pelobacter acetylenicus Strains.</title>
        <authorList>
            <person name="Sutton J.M."/>
            <person name="Baesman S.M."/>
            <person name="Fierst J.L."/>
            <person name="Poret-Peterson A.T."/>
            <person name="Oremland R.S."/>
            <person name="Dunlap D.S."/>
            <person name="Akob D.M."/>
        </authorList>
    </citation>
    <scope>NUCLEOTIDE SEQUENCE [LARGE SCALE GENOMIC DNA]</scope>
    <source>
        <strain evidence="2 3">SFB93</strain>
    </source>
</reference>
<name>A0A1L3GNU2_9BACT</name>
<dbReference type="OrthoDB" id="191894at2"/>
<dbReference type="AlphaFoldDB" id="A0A1L3GNU2"/>